<name>A0ACA9LDZ3_9GLOM</name>
<evidence type="ECO:0000313" key="2">
    <source>
        <dbReference type="Proteomes" id="UP000789920"/>
    </source>
</evidence>
<sequence length="199" mass="23331">QLVELKEENEELRGRKEQSQNEKLKAQIARLEEENTNLRKAQAEAMKQIRIGLEKPKILDDENIKKIFLSELQLVVLSYLFYNSLFLWLNVLENSVKIIQKNLDDIIVCTDYQPQLENNTFLCFHCRQHYNYKTQCGLDFPAILGRDRFLICDDDFKKSGGLASNTKIKANRDDTFFCFITHKTYDTKQELSLVLEAND</sequence>
<proteinExistence type="predicted"/>
<keyword evidence="2" id="KW-1185">Reference proteome</keyword>
<organism evidence="1 2">
    <name type="scientific">Racocetra persica</name>
    <dbReference type="NCBI Taxonomy" id="160502"/>
    <lineage>
        <taxon>Eukaryota</taxon>
        <taxon>Fungi</taxon>
        <taxon>Fungi incertae sedis</taxon>
        <taxon>Mucoromycota</taxon>
        <taxon>Glomeromycotina</taxon>
        <taxon>Glomeromycetes</taxon>
        <taxon>Diversisporales</taxon>
        <taxon>Gigasporaceae</taxon>
        <taxon>Racocetra</taxon>
    </lineage>
</organism>
<dbReference type="EMBL" id="CAJVQC010002939">
    <property type="protein sequence ID" value="CAG8519375.1"/>
    <property type="molecule type" value="Genomic_DNA"/>
</dbReference>
<reference evidence="1" key="1">
    <citation type="submission" date="2021-06" db="EMBL/GenBank/DDBJ databases">
        <authorList>
            <person name="Kallberg Y."/>
            <person name="Tangrot J."/>
            <person name="Rosling A."/>
        </authorList>
    </citation>
    <scope>NUCLEOTIDE SEQUENCE</scope>
    <source>
        <strain evidence="1">MA461A</strain>
    </source>
</reference>
<protein>
    <submittedName>
        <fullName evidence="1">16532_t:CDS:1</fullName>
    </submittedName>
</protein>
<gene>
    <name evidence="1" type="ORF">RPERSI_LOCUS2627</name>
</gene>
<evidence type="ECO:0000313" key="1">
    <source>
        <dbReference type="EMBL" id="CAG8519375.1"/>
    </source>
</evidence>
<dbReference type="Proteomes" id="UP000789920">
    <property type="component" value="Unassembled WGS sequence"/>
</dbReference>
<feature type="non-terminal residue" evidence="1">
    <location>
        <position position="1"/>
    </location>
</feature>
<accession>A0ACA9LDZ3</accession>
<comment type="caution">
    <text evidence="1">The sequence shown here is derived from an EMBL/GenBank/DDBJ whole genome shotgun (WGS) entry which is preliminary data.</text>
</comment>